<evidence type="ECO:0000256" key="1">
    <source>
        <dbReference type="SAM" id="Phobius"/>
    </source>
</evidence>
<keyword evidence="1" id="KW-0472">Membrane</keyword>
<name>A0ABT1RWQ6_9FIRM</name>
<dbReference type="RefSeq" id="WP_147578585.1">
    <property type="nucleotide sequence ID" value="NZ_CABKVV010000014.1"/>
</dbReference>
<evidence type="ECO:0000313" key="3">
    <source>
        <dbReference type="Proteomes" id="UP001524473"/>
    </source>
</evidence>
<dbReference type="EMBL" id="JANFZH010000006">
    <property type="protein sequence ID" value="MCQ4839023.1"/>
    <property type="molecule type" value="Genomic_DNA"/>
</dbReference>
<keyword evidence="3" id="KW-1185">Reference proteome</keyword>
<protein>
    <submittedName>
        <fullName evidence="2">Uncharacterized protein</fullName>
    </submittedName>
</protein>
<accession>A0ABT1RWQ6</accession>
<organism evidence="2 3">
    <name type="scientific">Neglectibacter timonensis</name>
    <dbReference type="NCBI Taxonomy" id="1776382"/>
    <lineage>
        <taxon>Bacteria</taxon>
        <taxon>Bacillati</taxon>
        <taxon>Bacillota</taxon>
        <taxon>Clostridia</taxon>
        <taxon>Eubacteriales</taxon>
        <taxon>Oscillospiraceae</taxon>
        <taxon>Neglectibacter</taxon>
    </lineage>
</organism>
<proteinExistence type="predicted"/>
<keyword evidence="1" id="KW-0812">Transmembrane</keyword>
<comment type="caution">
    <text evidence="2">The sequence shown here is derived from an EMBL/GenBank/DDBJ whole genome shotgun (WGS) entry which is preliminary data.</text>
</comment>
<evidence type="ECO:0000313" key="2">
    <source>
        <dbReference type="EMBL" id="MCQ4839023.1"/>
    </source>
</evidence>
<sequence>MRIVNNDDFVLVHRVDEYTAQRLTSAFDDFSIGYQFENFGEGRVSYLYDSEIMPTDKTLYVRYGDFSTAMGIASQIEQEIERERQGEPEEFEEMPRRKRILVQSLSVVAFLLLVMLAVFGADAIANWIRGLMQ</sequence>
<gene>
    <name evidence="2" type="ORF">NE695_03720</name>
</gene>
<keyword evidence="1" id="KW-1133">Transmembrane helix</keyword>
<reference evidence="2 3" key="1">
    <citation type="submission" date="2022-06" db="EMBL/GenBank/DDBJ databases">
        <title>Isolation of gut microbiota from human fecal samples.</title>
        <authorList>
            <person name="Pamer E.G."/>
            <person name="Barat B."/>
            <person name="Waligurski E."/>
            <person name="Medina S."/>
            <person name="Paddock L."/>
            <person name="Mostad J."/>
        </authorList>
    </citation>
    <scope>NUCLEOTIDE SEQUENCE [LARGE SCALE GENOMIC DNA]</scope>
    <source>
        <strain evidence="2 3">DFI.9.73</strain>
    </source>
</reference>
<feature type="transmembrane region" description="Helical" evidence="1">
    <location>
        <begin position="104"/>
        <end position="128"/>
    </location>
</feature>
<dbReference type="Proteomes" id="UP001524473">
    <property type="component" value="Unassembled WGS sequence"/>
</dbReference>
<dbReference type="GeneID" id="90533007"/>